<proteinExistence type="predicted"/>
<comment type="caution">
    <text evidence="1">The sequence shown here is derived from an EMBL/GenBank/DDBJ whole genome shotgun (WGS) entry which is preliminary data.</text>
</comment>
<organism evidence="1 2">
    <name type="scientific">Adonisia turfae CCMR0081</name>
    <dbReference type="NCBI Taxonomy" id="2292702"/>
    <lineage>
        <taxon>Bacteria</taxon>
        <taxon>Bacillati</taxon>
        <taxon>Cyanobacteriota</taxon>
        <taxon>Adonisia</taxon>
        <taxon>Adonisia turfae</taxon>
    </lineage>
</organism>
<evidence type="ECO:0000313" key="2">
    <source>
        <dbReference type="Proteomes" id="UP000481033"/>
    </source>
</evidence>
<dbReference type="SUPFAM" id="SSF53335">
    <property type="entry name" value="S-adenosyl-L-methionine-dependent methyltransferases"/>
    <property type="match status" value="1"/>
</dbReference>
<reference evidence="1 2" key="1">
    <citation type="journal article" date="2020" name="Microb. Ecol.">
        <title>Ecogenomics of the Marine Benthic Filamentous Cyanobacterium Adonisia.</title>
        <authorList>
            <person name="Walter J.M."/>
            <person name="Coutinho F.H."/>
            <person name="Leomil L."/>
            <person name="Hargreaves P.I."/>
            <person name="Campeao M.E."/>
            <person name="Vieira V.V."/>
            <person name="Silva B.S."/>
            <person name="Fistarol G.O."/>
            <person name="Salomon P.S."/>
            <person name="Sawabe T."/>
            <person name="Mino S."/>
            <person name="Hosokawa M."/>
            <person name="Miyashita H."/>
            <person name="Maruyama F."/>
            <person name="van Verk M.C."/>
            <person name="Dutilh B.E."/>
            <person name="Thompson C.C."/>
            <person name="Thompson F.L."/>
        </authorList>
    </citation>
    <scope>NUCLEOTIDE SEQUENCE [LARGE SCALE GENOMIC DNA]</scope>
    <source>
        <strain evidence="1 2">CCMR0081</strain>
    </source>
</reference>
<accession>A0A6M0RRE1</accession>
<dbReference type="InterPro" id="IPR029063">
    <property type="entry name" value="SAM-dependent_MTases_sf"/>
</dbReference>
<name>A0A6M0RRE1_9CYAN</name>
<dbReference type="RefSeq" id="WP_163701705.1">
    <property type="nucleotide sequence ID" value="NZ_QXHD01000004.1"/>
</dbReference>
<protein>
    <recommendedName>
        <fullName evidence="3">Methyltransferase type 11 domain-containing protein</fullName>
    </recommendedName>
</protein>
<keyword evidence="2" id="KW-1185">Reference proteome</keyword>
<gene>
    <name evidence="1" type="ORF">DXZ20_24880</name>
</gene>
<sequence length="284" mass="32511">MLKSFKTYLKANYPGLFSFYKSSRSKAKWWAKGPKRLDLCAAQFAYMMHYTGNLFKDSVCLEIGSGWVLSHAILAYLLGAKKIYATDYFPLADLAALKISIGYADAALIRDILAPYADHEVLRKKIEFLRSISTWSSEHLEHLGIVYSAPVDLTNQLNFNDVDFAYSLSVLEHIPCEDIELLVHNLSVIPTQFHFIHLEDHADLANAPFDFLAFSNYPKQLQLERGNRFRASQWIKMLSVYHSVEVIHAWKRDMPLPENLAPAIDFIDENDLRTSHLGVLLKQK</sequence>
<evidence type="ECO:0000313" key="1">
    <source>
        <dbReference type="EMBL" id="NEZ58815.1"/>
    </source>
</evidence>
<dbReference type="AlphaFoldDB" id="A0A6M0RRE1"/>
<dbReference type="Proteomes" id="UP000481033">
    <property type="component" value="Unassembled WGS sequence"/>
</dbReference>
<evidence type="ECO:0008006" key="3">
    <source>
        <dbReference type="Google" id="ProtNLM"/>
    </source>
</evidence>
<dbReference type="EMBL" id="QXHD01000004">
    <property type="protein sequence ID" value="NEZ58815.1"/>
    <property type="molecule type" value="Genomic_DNA"/>
</dbReference>